<dbReference type="GO" id="GO:0070628">
    <property type="term" value="F:proteasome binding"/>
    <property type="evidence" value="ECO:0007669"/>
    <property type="project" value="InterPro"/>
</dbReference>
<dbReference type="OrthoDB" id="17907at2759"/>
<feature type="region of interest" description="Disordered" evidence="1">
    <location>
        <begin position="258"/>
        <end position="286"/>
    </location>
</feature>
<feature type="signal peptide" evidence="2">
    <location>
        <begin position="1"/>
        <end position="18"/>
    </location>
</feature>
<feature type="domain" description="Proteasome activator Blm10 middle HEAT repeats region" evidence="3">
    <location>
        <begin position="14"/>
        <end position="258"/>
    </location>
</feature>
<feature type="domain" description="Proteasome activator complex subunit 4-like HEAT repeat-like" evidence="4">
    <location>
        <begin position="697"/>
        <end position="880"/>
    </location>
</feature>
<dbReference type="GO" id="GO:0016504">
    <property type="term" value="F:peptidase activator activity"/>
    <property type="evidence" value="ECO:0007669"/>
    <property type="project" value="InterPro"/>
</dbReference>
<dbReference type="PANTHER" id="PTHR32170">
    <property type="entry name" value="PROTEASOME ACTIVATOR COMPLEX SUBUNIT 4"/>
    <property type="match status" value="1"/>
</dbReference>
<dbReference type="PANTHER" id="PTHR32170:SF3">
    <property type="entry name" value="PROTEASOME ACTIVATOR COMPLEX SUBUNIT 4"/>
    <property type="match status" value="1"/>
</dbReference>
<evidence type="ECO:0000313" key="6">
    <source>
        <dbReference type="Proteomes" id="UP000278143"/>
    </source>
</evidence>
<evidence type="ECO:0000256" key="1">
    <source>
        <dbReference type="SAM" id="MobiDB-lite"/>
    </source>
</evidence>
<dbReference type="EMBL" id="KZ990422">
    <property type="protein sequence ID" value="RKP24139.1"/>
    <property type="molecule type" value="Genomic_DNA"/>
</dbReference>
<feature type="chain" id="PRO_5020635309" evidence="2">
    <location>
        <begin position="19"/>
        <end position="1079"/>
    </location>
</feature>
<sequence>MSGWATHMLLLSAKTVFSQLTRESYQVLVCNKLLQHLRDYSPVDLAYGMAELYGTVVTIRPDMALAPLIALCTERIGEELEYGAGARDRSERSDMRLHWHQLLLAYIVGDAGAQVLEHRTALLDLLQQMHEHCRSKKSVELYGNLLGKLLFNLTSCRPSNAANASSSSSSAAPMEVDTVEAHGVMDAAELQVKWHTPSEHEIDYAMHILKTLALPMIARLEWIAGQLGQNTSEDRAHVEEAERLLTLVHACTSNTSELVIDHQWPPPSDDAGDDDEDAGQATSMDASGEAYEAALHRWKHPRRLIETGYPVRDRGSVHYEDYNRMYRQLLGALHRIGQSVQQHRNDAVNCMRLVLMNIRRVFIDRGLTEIDYAQATMLYRVLKVVFESPLDKKQWPHALLVERALACHLYRLRYNLCQMELLPEHRPLIDDVVQCAMSGYLEIRREAQDVLDVVWKCFAHTKNRGIRQFMHVLTDPETPTAKLKGAYHSLSTELLFTRLTNGGQLKHLATALLLAQRESKPSVVALISEFYNSISSVTPARSQFLIEDAVLHEAAKQLVPEAQRNPEWCYAAEKVAHRRFENSITYRRDMSSAFVELLLTDKLHASYQLLALRILYALQHRGTVPDAQLASIAVKGMLSETPIVRLCSSALLLRIIVLLKEHAWKTHDHPLKQMMALPRPMPDGFTRDYVAHALADKSYIGLCIWPDTMKVYQYASAPLYPAAIPADAQATYETLLGALSEPSFWSQTLAYLAQEHESHTSTEAMEDTCSAYKVVAGMFGVAVLEAQLSALRSMIEAHSESHKQQAAAEMIGGIMRGSKHWPQADRDRMWQEILPLLQVALAHATPETLLHWQFCLYYVIRNRDPRRIRPLLDWLDQGSSELDATSPTPFEQTKQVLVWRYVLKHGAWTLRARVDTRLPDYLAHLNFPYQKVRDAIAGMLNELLRLYMPDPAPSVSARLAHDEQLTATSMGVATADAPAWLDGMLEQLARWREAHTPDEAGISSDYVNASYTVICWLKMSMRRIGHATILPVMLACLPELFRMQELRDKQELHKQNTELLYLVADYPEGCPRAARPAEA</sequence>
<dbReference type="GO" id="GO:0005634">
    <property type="term" value="C:nucleus"/>
    <property type="evidence" value="ECO:0007669"/>
    <property type="project" value="TreeGrafter"/>
</dbReference>
<dbReference type="SUPFAM" id="SSF48371">
    <property type="entry name" value="ARM repeat"/>
    <property type="match status" value="1"/>
</dbReference>
<organism evidence="5 6">
    <name type="scientific">Syncephalis pseudoplumigaleata</name>
    <dbReference type="NCBI Taxonomy" id="1712513"/>
    <lineage>
        <taxon>Eukaryota</taxon>
        <taxon>Fungi</taxon>
        <taxon>Fungi incertae sedis</taxon>
        <taxon>Zoopagomycota</taxon>
        <taxon>Zoopagomycotina</taxon>
        <taxon>Zoopagomycetes</taxon>
        <taxon>Zoopagales</taxon>
        <taxon>Piptocephalidaceae</taxon>
        <taxon>Syncephalis</taxon>
    </lineage>
</organism>
<evidence type="ECO:0000259" key="3">
    <source>
        <dbReference type="Pfam" id="PF16507"/>
    </source>
</evidence>
<dbReference type="GO" id="GO:0010499">
    <property type="term" value="P:proteasomal ubiquitin-independent protein catabolic process"/>
    <property type="evidence" value="ECO:0007669"/>
    <property type="project" value="TreeGrafter"/>
</dbReference>
<dbReference type="GO" id="GO:0005829">
    <property type="term" value="C:cytosol"/>
    <property type="evidence" value="ECO:0007669"/>
    <property type="project" value="TreeGrafter"/>
</dbReference>
<dbReference type="InterPro" id="IPR032430">
    <property type="entry name" value="Blm10_mid"/>
</dbReference>
<evidence type="ECO:0000259" key="4">
    <source>
        <dbReference type="Pfam" id="PF23096"/>
    </source>
</evidence>
<dbReference type="InterPro" id="IPR035309">
    <property type="entry name" value="PSME4"/>
</dbReference>
<gene>
    <name evidence="5" type="ORF">SYNPS1DRAFT_30091</name>
</gene>
<dbReference type="InterPro" id="IPR016024">
    <property type="entry name" value="ARM-type_fold"/>
</dbReference>
<keyword evidence="6" id="KW-1185">Reference proteome</keyword>
<dbReference type="Pfam" id="PF23096">
    <property type="entry name" value="HEAT_PSME4"/>
    <property type="match status" value="1"/>
</dbReference>
<name>A0A4V1J181_9FUNG</name>
<dbReference type="Proteomes" id="UP000278143">
    <property type="component" value="Unassembled WGS sequence"/>
</dbReference>
<protein>
    <submittedName>
        <fullName evidence="5">Uncharacterized protein</fullName>
    </submittedName>
</protein>
<keyword evidence="2" id="KW-0732">Signal</keyword>
<dbReference type="Pfam" id="PF16507">
    <property type="entry name" value="HEAT_PSME4_mid"/>
    <property type="match status" value="1"/>
</dbReference>
<evidence type="ECO:0000256" key="2">
    <source>
        <dbReference type="SAM" id="SignalP"/>
    </source>
</evidence>
<accession>A0A4V1J181</accession>
<proteinExistence type="predicted"/>
<dbReference type="AlphaFoldDB" id="A0A4V1J181"/>
<reference evidence="6" key="1">
    <citation type="journal article" date="2018" name="Nat. Microbiol.">
        <title>Leveraging single-cell genomics to expand the fungal tree of life.</title>
        <authorList>
            <person name="Ahrendt S.R."/>
            <person name="Quandt C.A."/>
            <person name="Ciobanu D."/>
            <person name="Clum A."/>
            <person name="Salamov A."/>
            <person name="Andreopoulos B."/>
            <person name="Cheng J.F."/>
            <person name="Woyke T."/>
            <person name="Pelin A."/>
            <person name="Henrissat B."/>
            <person name="Reynolds N.K."/>
            <person name="Benny G.L."/>
            <person name="Smith M.E."/>
            <person name="James T.Y."/>
            <person name="Grigoriev I.V."/>
        </authorList>
    </citation>
    <scope>NUCLEOTIDE SEQUENCE [LARGE SCALE GENOMIC DNA]</scope>
    <source>
        <strain evidence="6">Benny S71-1</strain>
    </source>
</reference>
<dbReference type="InterPro" id="IPR055455">
    <property type="entry name" value="HEAT_PSME4"/>
</dbReference>
<evidence type="ECO:0000313" key="5">
    <source>
        <dbReference type="EMBL" id="RKP24139.1"/>
    </source>
</evidence>